<dbReference type="Proteomes" id="UP000193077">
    <property type="component" value="Unassembled WGS sequence"/>
</dbReference>
<feature type="transmembrane region" description="Helical" evidence="1">
    <location>
        <begin position="312"/>
        <end position="332"/>
    </location>
</feature>
<keyword evidence="1" id="KW-0472">Membrane</keyword>
<dbReference type="OrthoDB" id="9765258at2"/>
<keyword evidence="1" id="KW-1133">Transmembrane helix</keyword>
<gene>
    <name evidence="2" type="ORF">TRL7639_03976</name>
</gene>
<feature type="transmembrane region" description="Helical" evidence="1">
    <location>
        <begin position="287"/>
        <end position="306"/>
    </location>
</feature>
<proteinExistence type="predicted"/>
<dbReference type="SUPFAM" id="SSF103501">
    <property type="entry name" value="Respiratory nitrate reductase 1 gamma chain"/>
    <property type="match status" value="1"/>
</dbReference>
<dbReference type="InterPro" id="IPR036197">
    <property type="entry name" value="NarG-like_sf"/>
</dbReference>
<keyword evidence="1" id="KW-0812">Transmembrane</keyword>
<accession>A0A1Y5TS81</accession>
<evidence type="ECO:0000256" key="1">
    <source>
        <dbReference type="SAM" id="Phobius"/>
    </source>
</evidence>
<organism evidence="2 3">
    <name type="scientific">Falsiruegeria litorea R37</name>
    <dbReference type="NCBI Taxonomy" id="1200284"/>
    <lineage>
        <taxon>Bacteria</taxon>
        <taxon>Pseudomonadati</taxon>
        <taxon>Pseudomonadota</taxon>
        <taxon>Alphaproteobacteria</taxon>
        <taxon>Rhodobacterales</taxon>
        <taxon>Roseobacteraceae</taxon>
        <taxon>Falsiruegeria</taxon>
    </lineage>
</organism>
<evidence type="ECO:0000313" key="2">
    <source>
        <dbReference type="EMBL" id="SLN68395.1"/>
    </source>
</evidence>
<dbReference type="RefSeq" id="WP_085797597.1">
    <property type="nucleotide sequence ID" value="NZ_FWFO01000004.1"/>
</dbReference>
<dbReference type="AlphaFoldDB" id="A0A1Y5TS81"/>
<feature type="transmembrane region" description="Helical" evidence="1">
    <location>
        <begin position="247"/>
        <end position="267"/>
    </location>
</feature>
<dbReference type="EMBL" id="FWFO01000004">
    <property type="protein sequence ID" value="SLN68395.1"/>
    <property type="molecule type" value="Genomic_DNA"/>
</dbReference>
<feature type="transmembrane region" description="Helical" evidence="1">
    <location>
        <begin position="214"/>
        <end position="235"/>
    </location>
</feature>
<dbReference type="NCBIfam" id="TIGR02484">
    <property type="entry name" value="CitB"/>
    <property type="match status" value="1"/>
</dbReference>
<evidence type="ECO:0000313" key="3">
    <source>
        <dbReference type="Proteomes" id="UP000193077"/>
    </source>
</evidence>
<feature type="transmembrane region" description="Helical" evidence="1">
    <location>
        <begin position="129"/>
        <end position="152"/>
    </location>
</feature>
<sequence>MQIDLIQEARRQAEICNACRYCEGYCSVFPSLHTERVFSDAAITQLANLCHNCRGCYYACQYTAPHEFDLNLPKILAEVRRDSWEHYAWPRPVARRFHTHGGAIALALVVGLALLFVAIKAIGSAGGEGFYAVLSHNAMVAIFAPAFLFPLASIAISLRQYWCDVGGTTIRFSDLKAAFIRSAKMQDLAAGHEEGCNFEDEDRFTHARRHAHHAIMYGFLLCFAATSVATIMHYFFDLPAPYPLLSLPKLLGIFGGFLMTLGCVGMVRLKLKSDRGLGDSGAWSGDIGFIVLLGFVGFSGLALYALGSTTLMPPLLAVHLGSVLTFFLLTPFSKMAHGFYRLAALVRDAQRKRNAR</sequence>
<name>A0A1Y5TS81_9RHOB</name>
<dbReference type="InterPro" id="IPR012830">
    <property type="entry name" value="Citrate_utilization_prot_B"/>
</dbReference>
<evidence type="ECO:0008006" key="4">
    <source>
        <dbReference type="Google" id="ProtNLM"/>
    </source>
</evidence>
<reference evidence="2 3" key="1">
    <citation type="submission" date="2017-03" db="EMBL/GenBank/DDBJ databases">
        <authorList>
            <person name="Afonso C.L."/>
            <person name="Miller P.J."/>
            <person name="Scott M.A."/>
            <person name="Spackman E."/>
            <person name="Goraichik I."/>
            <person name="Dimitrov K.M."/>
            <person name="Suarez D.L."/>
            <person name="Swayne D.E."/>
        </authorList>
    </citation>
    <scope>NUCLEOTIDE SEQUENCE [LARGE SCALE GENOMIC DNA]</scope>
    <source>
        <strain evidence="2 3">CECT 7639</strain>
    </source>
</reference>
<dbReference type="SUPFAM" id="SSF54862">
    <property type="entry name" value="4Fe-4S ferredoxins"/>
    <property type="match status" value="1"/>
</dbReference>
<protein>
    <recommendedName>
        <fullName evidence="4">4Fe-4S ferredoxin-type domain-containing protein</fullName>
    </recommendedName>
</protein>
<keyword evidence="3" id="KW-1185">Reference proteome</keyword>
<feature type="transmembrane region" description="Helical" evidence="1">
    <location>
        <begin position="101"/>
        <end position="123"/>
    </location>
</feature>